<dbReference type="InterPro" id="IPR036890">
    <property type="entry name" value="HATPase_C_sf"/>
</dbReference>
<evidence type="ECO:0000313" key="11">
    <source>
        <dbReference type="Proteomes" id="UP001143543"/>
    </source>
</evidence>
<dbReference type="EC" id="2.7.13.3" evidence="2"/>
<dbReference type="InterPro" id="IPR001610">
    <property type="entry name" value="PAC"/>
</dbReference>
<dbReference type="SMART" id="SM00387">
    <property type="entry name" value="HATPase_c"/>
    <property type="match status" value="1"/>
</dbReference>
<dbReference type="EMBL" id="BRVO01000001">
    <property type="protein sequence ID" value="GLB48066.1"/>
    <property type="molecule type" value="Genomic_DNA"/>
</dbReference>
<feature type="domain" description="PAC" evidence="9">
    <location>
        <begin position="381"/>
        <end position="433"/>
    </location>
</feature>
<feature type="domain" description="Histidine kinase" evidence="7">
    <location>
        <begin position="451"/>
        <end position="660"/>
    </location>
</feature>
<dbReference type="Gene3D" id="1.10.287.130">
    <property type="match status" value="1"/>
</dbReference>
<dbReference type="SMART" id="SM00091">
    <property type="entry name" value="PAS"/>
    <property type="match status" value="3"/>
</dbReference>
<dbReference type="PANTHER" id="PTHR43304">
    <property type="entry name" value="PHYTOCHROME-LIKE PROTEIN CPH1"/>
    <property type="match status" value="1"/>
</dbReference>
<reference evidence="10" key="1">
    <citation type="submission" date="2022-07" db="EMBL/GenBank/DDBJ databases">
        <title>Taxonomy of Novel Oxalotrophic and Methylotrophic Bacteria.</title>
        <authorList>
            <person name="Sahin N."/>
            <person name="Tani A."/>
        </authorList>
    </citation>
    <scope>NUCLEOTIDE SEQUENCE</scope>
    <source>
        <strain evidence="10">Y10</strain>
    </source>
</reference>
<dbReference type="Pfam" id="PF13426">
    <property type="entry name" value="PAS_9"/>
    <property type="match status" value="2"/>
</dbReference>
<dbReference type="InterPro" id="IPR000700">
    <property type="entry name" value="PAS-assoc_C"/>
</dbReference>
<dbReference type="PROSITE" id="PS50109">
    <property type="entry name" value="HIS_KIN"/>
    <property type="match status" value="1"/>
</dbReference>
<dbReference type="Pfam" id="PF00512">
    <property type="entry name" value="HisKA"/>
    <property type="match status" value="1"/>
</dbReference>
<dbReference type="Gene3D" id="3.30.450.20">
    <property type="entry name" value="PAS domain"/>
    <property type="match status" value="3"/>
</dbReference>
<evidence type="ECO:0000256" key="5">
    <source>
        <dbReference type="ARBA" id="ARBA00022777"/>
    </source>
</evidence>
<dbReference type="Proteomes" id="UP001143543">
    <property type="component" value="Unassembled WGS sequence"/>
</dbReference>
<dbReference type="CDD" id="cd00082">
    <property type="entry name" value="HisKA"/>
    <property type="match status" value="1"/>
</dbReference>
<dbReference type="InterPro" id="IPR003594">
    <property type="entry name" value="HATPase_dom"/>
</dbReference>
<evidence type="ECO:0000313" key="10">
    <source>
        <dbReference type="EMBL" id="GLB48066.1"/>
    </source>
</evidence>
<dbReference type="InterPro" id="IPR004358">
    <property type="entry name" value="Sig_transdc_His_kin-like_C"/>
</dbReference>
<dbReference type="InterPro" id="IPR036097">
    <property type="entry name" value="HisK_dim/P_sf"/>
</dbReference>
<organism evidence="10 11">
    <name type="scientific">Neptunitalea lumnitzerae</name>
    <dbReference type="NCBI Taxonomy" id="2965509"/>
    <lineage>
        <taxon>Bacteria</taxon>
        <taxon>Pseudomonadati</taxon>
        <taxon>Bacteroidota</taxon>
        <taxon>Flavobacteriia</taxon>
        <taxon>Flavobacteriales</taxon>
        <taxon>Flavobacteriaceae</taxon>
        <taxon>Neptunitalea</taxon>
    </lineage>
</organism>
<comment type="caution">
    <text evidence="10">The sequence shown here is derived from an EMBL/GenBank/DDBJ whole genome shotgun (WGS) entry which is preliminary data.</text>
</comment>
<dbReference type="InterPro" id="IPR003661">
    <property type="entry name" value="HisK_dim/P_dom"/>
</dbReference>
<keyword evidence="3" id="KW-0597">Phosphoprotein</keyword>
<gene>
    <name evidence="10" type="ORF">Y10_04340</name>
</gene>
<keyword evidence="6" id="KW-0175">Coiled coil</keyword>
<dbReference type="InterPro" id="IPR035965">
    <property type="entry name" value="PAS-like_dom_sf"/>
</dbReference>
<dbReference type="InterPro" id="IPR005467">
    <property type="entry name" value="His_kinase_dom"/>
</dbReference>
<name>A0ABQ5MF84_9FLAO</name>
<keyword evidence="11" id="KW-1185">Reference proteome</keyword>
<evidence type="ECO:0000259" key="7">
    <source>
        <dbReference type="PROSITE" id="PS50109"/>
    </source>
</evidence>
<feature type="coiled-coil region" evidence="6">
    <location>
        <begin position="6"/>
        <end position="47"/>
    </location>
</feature>
<feature type="domain" description="PAS" evidence="8">
    <location>
        <begin position="55"/>
        <end position="124"/>
    </location>
</feature>
<dbReference type="Gene3D" id="3.30.565.10">
    <property type="entry name" value="Histidine kinase-like ATPase, C-terminal domain"/>
    <property type="match status" value="1"/>
</dbReference>
<dbReference type="PROSITE" id="PS50112">
    <property type="entry name" value="PAS"/>
    <property type="match status" value="2"/>
</dbReference>
<dbReference type="NCBIfam" id="TIGR00229">
    <property type="entry name" value="sensory_box"/>
    <property type="match status" value="2"/>
</dbReference>
<accession>A0ABQ5MF84</accession>
<evidence type="ECO:0000259" key="9">
    <source>
        <dbReference type="PROSITE" id="PS50113"/>
    </source>
</evidence>
<feature type="domain" description="PAC" evidence="9">
    <location>
        <begin position="127"/>
        <end position="179"/>
    </location>
</feature>
<dbReference type="SMART" id="SM00086">
    <property type="entry name" value="PAC"/>
    <property type="match status" value="2"/>
</dbReference>
<dbReference type="PRINTS" id="PR00344">
    <property type="entry name" value="BCTRLSENSOR"/>
</dbReference>
<dbReference type="SUPFAM" id="SSF47384">
    <property type="entry name" value="Homodimeric domain of signal transducing histidine kinase"/>
    <property type="match status" value="1"/>
</dbReference>
<evidence type="ECO:0000256" key="3">
    <source>
        <dbReference type="ARBA" id="ARBA00022553"/>
    </source>
</evidence>
<dbReference type="InterPro" id="IPR000014">
    <property type="entry name" value="PAS"/>
</dbReference>
<sequence>MEQDRVAILERALKREKEARKQSEQILEQKSAELYKLTQQLQESNNKLHKLFIATRSELTGVFTNLVDAYLMMDLSGNVLKMNDAAVDLLGYDSVKESFNIQSLVVKEDAEKMSKAFKMLLENEQLKDLRVHIISKNSEEKILHINASLLHNENKKAVAIQGIFTDITKQSESEQKLKSSQNRLSLLVQHLESGVIMLDEHNNTILVNKKMYEFFDLPETTDLNDTEKVSSFIIDERLFEDADEFRARYEEIIANRVEVLGDEIVLKNGMVLERNYMPVLEGTKFRGHLWSFTDITLKKKYRKSLEVERQKYSNIIANMNLGLVEVDLDNRILMVNQSLCKMTGYTEKELIGKIGTDLVFKEGDTELLNEVRSNRSSGISTSYEVTAYTKKGAKRYWLISGGPNYTLEGKLIGSIGVVLDITDIKNLEFQKEALLQKLEKSNVELQEYAHIVSHDLKSPLRSIYALVSWLKEDNQDKLDELSMQNFALIESTLEKMEQLITDILNYSSAGSTTIELESVNTDLVIKDILQLLYIPEHVKVDIETEMPVIQAEKTKIQQVFQNLISNAIKFIDKEQGHVQVGMENGKDKYTFYVKDNGMGIDAKYHDKIFEIFHSLNKSKDSTGIGLSIVKKIVKLYGGDVWVESAVGNGTTFYFTISKKIIA</sequence>
<evidence type="ECO:0000256" key="6">
    <source>
        <dbReference type="SAM" id="Coils"/>
    </source>
</evidence>
<dbReference type="Pfam" id="PF13188">
    <property type="entry name" value="PAS_8"/>
    <property type="match status" value="1"/>
</dbReference>
<dbReference type="PROSITE" id="PS50113">
    <property type="entry name" value="PAC"/>
    <property type="match status" value="2"/>
</dbReference>
<keyword evidence="5" id="KW-0418">Kinase</keyword>
<dbReference type="Pfam" id="PF02518">
    <property type="entry name" value="HATPase_c"/>
    <property type="match status" value="1"/>
</dbReference>
<evidence type="ECO:0000259" key="8">
    <source>
        <dbReference type="PROSITE" id="PS50112"/>
    </source>
</evidence>
<protein>
    <recommendedName>
        <fullName evidence="2">histidine kinase</fullName>
        <ecNumber evidence="2">2.7.13.3</ecNumber>
    </recommendedName>
</protein>
<comment type="catalytic activity">
    <reaction evidence="1">
        <text>ATP + protein L-histidine = ADP + protein N-phospho-L-histidine.</text>
        <dbReference type="EC" id="2.7.13.3"/>
    </reaction>
</comment>
<dbReference type="SUPFAM" id="SSF55874">
    <property type="entry name" value="ATPase domain of HSP90 chaperone/DNA topoisomerase II/histidine kinase"/>
    <property type="match status" value="1"/>
</dbReference>
<proteinExistence type="predicted"/>
<dbReference type="RefSeq" id="WP_281763724.1">
    <property type="nucleotide sequence ID" value="NZ_BRVO01000001.1"/>
</dbReference>
<evidence type="ECO:0000256" key="1">
    <source>
        <dbReference type="ARBA" id="ARBA00000085"/>
    </source>
</evidence>
<evidence type="ECO:0000256" key="2">
    <source>
        <dbReference type="ARBA" id="ARBA00012438"/>
    </source>
</evidence>
<keyword evidence="4" id="KW-0808">Transferase</keyword>
<dbReference type="InterPro" id="IPR052162">
    <property type="entry name" value="Sensor_kinase/Photoreceptor"/>
</dbReference>
<evidence type="ECO:0000256" key="4">
    <source>
        <dbReference type="ARBA" id="ARBA00022679"/>
    </source>
</evidence>
<dbReference type="CDD" id="cd00130">
    <property type="entry name" value="PAS"/>
    <property type="match status" value="2"/>
</dbReference>
<dbReference type="PANTHER" id="PTHR43304:SF1">
    <property type="entry name" value="PAC DOMAIN-CONTAINING PROTEIN"/>
    <property type="match status" value="1"/>
</dbReference>
<dbReference type="SMART" id="SM00388">
    <property type="entry name" value="HisKA"/>
    <property type="match status" value="1"/>
</dbReference>
<feature type="domain" description="PAS" evidence="8">
    <location>
        <begin position="308"/>
        <end position="378"/>
    </location>
</feature>
<dbReference type="SUPFAM" id="SSF55785">
    <property type="entry name" value="PYP-like sensor domain (PAS domain)"/>
    <property type="match status" value="3"/>
</dbReference>